<dbReference type="EMBL" id="CAJHCP010000009">
    <property type="protein sequence ID" value="CAD6545865.1"/>
    <property type="molecule type" value="Genomic_DNA"/>
</dbReference>
<feature type="region of interest" description="Disordered" evidence="1">
    <location>
        <begin position="26"/>
        <end position="115"/>
    </location>
</feature>
<feature type="compositionally biased region" description="Polar residues" evidence="1">
    <location>
        <begin position="95"/>
        <end position="107"/>
    </location>
</feature>
<proteinExistence type="predicted"/>
<protein>
    <recommendedName>
        <fullName evidence="5">DUF4148 domain-containing protein</fullName>
    </recommendedName>
</protein>
<evidence type="ECO:0008006" key="5">
    <source>
        <dbReference type="Google" id="ProtNLM"/>
    </source>
</evidence>
<feature type="compositionally biased region" description="Polar residues" evidence="1">
    <location>
        <begin position="38"/>
        <end position="66"/>
    </location>
</feature>
<evidence type="ECO:0000313" key="4">
    <source>
        <dbReference type="Proteomes" id="UP000598032"/>
    </source>
</evidence>
<reference evidence="3 4" key="1">
    <citation type="submission" date="2020-10" db="EMBL/GenBank/DDBJ databases">
        <authorList>
            <person name="Peeters C."/>
        </authorList>
    </citation>
    <scope>NUCLEOTIDE SEQUENCE [LARGE SCALE GENOMIC DNA]</scope>
    <source>
        <strain evidence="3 4">LMG 28140</strain>
    </source>
</reference>
<evidence type="ECO:0000256" key="2">
    <source>
        <dbReference type="SAM" id="SignalP"/>
    </source>
</evidence>
<feature type="chain" id="PRO_5046653792" description="DUF4148 domain-containing protein" evidence="2">
    <location>
        <begin position="28"/>
        <end position="115"/>
    </location>
</feature>
<keyword evidence="2" id="KW-0732">Signal</keyword>
<organism evidence="3 4">
    <name type="scientific">Paraburkholderia metrosideri</name>
    <dbReference type="NCBI Taxonomy" id="580937"/>
    <lineage>
        <taxon>Bacteria</taxon>
        <taxon>Pseudomonadati</taxon>
        <taxon>Pseudomonadota</taxon>
        <taxon>Betaproteobacteria</taxon>
        <taxon>Burkholderiales</taxon>
        <taxon>Burkholderiaceae</taxon>
        <taxon>Paraburkholderia</taxon>
    </lineage>
</organism>
<comment type="caution">
    <text evidence="3">The sequence shown here is derived from an EMBL/GenBank/DDBJ whole genome shotgun (WGS) entry which is preliminary data.</text>
</comment>
<accession>A0ABM8NVY5</accession>
<feature type="compositionally biased region" description="Low complexity" evidence="1">
    <location>
        <begin position="26"/>
        <end position="35"/>
    </location>
</feature>
<evidence type="ECO:0000256" key="1">
    <source>
        <dbReference type="SAM" id="MobiDB-lite"/>
    </source>
</evidence>
<dbReference type="Proteomes" id="UP000598032">
    <property type="component" value="Unassembled WGS sequence"/>
</dbReference>
<name>A0ABM8NVY5_9BURK</name>
<evidence type="ECO:0000313" key="3">
    <source>
        <dbReference type="EMBL" id="CAD6545865.1"/>
    </source>
</evidence>
<sequence>MAQANRRVHALAIVAAISLGFATSAFSQSTASPPTGASALTSPTSTQPEASMANGKSSQTTKQAQSDTRKAGRTANRAQKNAELDKLEKNGYKPTANQSNYPDNIQNAEKKASGQ</sequence>
<gene>
    <name evidence="3" type="ORF">LMG28140_04246</name>
</gene>
<feature type="compositionally biased region" description="Basic and acidic residues" evidence="1">
    <location>
        <begin position="80"/>
        <end position="91"/>
    </location>
</feature>
<feature type="signal peptide" evidence="2">
    <location>
        <begin position="1"/>
        <end position="27"/>
    </location>
</feature>
<keyword evidence="4" id="KW-1185">Reference proteome</keyword>
<dbReference type="RefSeq" id="WP_201644228.1">
    <property type="nucleotide sequence ID" value="NZ_CAJHCP010000009.1"/>
</dbReference>